<dbReference type="CDD" id="cd00427">
    <property type="entry name" value="Ribosomal_L29_HIP"/>
    <property type="match status" value="1"/>
</dbReference>
<keyword evidence="3 5" id="KW-0687">Ribonucleoprotein</keyword>
<dbReference type="Pfam" id="PF00831">
    <property type="entry name" value="Ribosomal_L29"/>
    <property type="match status" value="1"/>
</dbReference>
<gene>
    <name evidence="5" type="primary">rpmC</name>
</gene>
<name>D6PDE2_9BACT</name>
<proteinExistence type="inferred from homology"/>
<organism evidence="6">
    <name type="scientific">uncultured marine bacterium MedDCM-OCT-S05-C114</name>
    <dbReference type="NCBI Taxonomy" id="743063"/>
    <lineage>
        <taxon>Bacteria</taxon>
        <taxon>environmental samples</taxon>
    </lineage>
</organism>
<dbReference type="GO" id="GO:0006412">
    <property type="term" value="P:translation"/>
    <property type="evidence" value="ECO:0007669"/>
    <property type="project" value="UniProtKB-UniRule"/>
</dbReference>
<comment type="similarity">
    <text evidence="1 5">Belongs to the universal ribosomal protein uL29 family.</text>
</comment>
<dbReference type="GO" id="GO:0005840">
    <property type="term" value="C:ribosome"/>
    <property type="evidence" value="ECO:0007669"/>
    <property type="project" value="UniProtKB-KW"/>
</dbReference>
<dbReference type="AlphaFoldDB" id="D6PDE2"/>
<dbReference type="EMBL" id="GU942995">
    <property type="protein sequence ID" value="ADD93743.1"/>
    <property type="molecule type" value="Genomic_DNA"/>
</dbReference>
<dbReference type="GO" id="GO:1990904">
    <property type="term" value="C:ribonucleoprotein complex"/>
    <property type="evidence" value="ECO:0007669"/>
    <property type="project" value="UniProtKB-KW"/>
</dbReference>
<evidence type="ECO:0000256" key="4">
    <source>
        <dbReference type="ARBA" id="ARBA00035204"/>
    </source>
</evidence>
<sequence length="68" mass="7920">MKISEIKDLSLPELNKKLRELGDELLKLQVRKQTGQVERPHIIKQTRRARARILTMVNQLKQASQTNS</sequence>
<accession>D6PDE2</accession>
<evidence type="ECO:0000256" key="3">
    <source>
        <dbReference type="ARBA" id="ARBA00023274"/>
    </source>
</evidence>
<dbReference type="InterPro" id="IPR001854">
    <property type="entry name" value="Ribosomal_uL29"/>
</dbReference>
<dbReference type="HAMAP" id="MF_00374">
    <property type="entry name" value="Ribosomal_uL29"/>
    <property type="match status" value="1"/>
</dbReference>
<dbReference type="Gene3D" id="1.10.287.310">
    <property type="match status" value="1"/>
</dbReference>
<keyword evidence="2 5" id="KW-0689">Ribosomal protein</keyword>
<evidence type="ECO:0000313" key="6">
    <source>
        <dbReference type="EMBL" id="ADD93743.1"/>
    </source>
</evidence>
<evidence type="ECO:0000256" key="5">
    <source>
        <dbReference type="HAMAP-Rule" id="MF_00374"/>
    </source>
</evidence>
<protein>
    <recommendedName>
        <fullName evidence="4 5">Large ribosomal subunit protein uL29</fullName>
    </recommendedName>
</protein>
<dbReference type="NCBIfam" id="TIGR00012">
    <property type="entry name" value="L29"/>
    <property type="match status" value="1"/>
</dbReference>
<dbReference type="SUPFAM" id="SSF46561">
    <property type="entry name" value="Ribosomal protein L29 (L29p)"/>
    <property type="match status" value="1"/>
</dbReference>
<dbReference type="GO" id="GO:0003735">
    <property type="term" value="F:structural constituent of ribosome"/>
    <property type="evidence" value="ECO:0007669"/>
    <property type="project" value="InterPro"/>
</dbReference>
<dbReference type="InterPro" id="IPR036049">
    <property type="entry name" value="Ribosomal_uL29_sf"/>
</dbReference>
<evidence type="ECO:0000256" key="2">
    <source>
        <dbReference type="ARBA" id="ARBA00022980"/>
    </source>
</evidence>
<evidence type="ECO:0000256" key="1">
    <source>
        <dbReference type="ARBA" id="ARBA00009254"/>
    </source>
</evidence>
<reference evidence="6" key="1">
    <citation type="journal article" date="2010" name="ISME J.">
        <title>Metagenome of the Mediterranean deep chlorophyll maximum studied by direct and fosmid library 454 pyrosequencing.</title>
        <authorList>
            <person name="Ghai R."/>
            <person name="Martin-Cuadrado A.B."/>
            <person name="Molto A.G."/>
            <person name="Heredia I.G."/>
            <person name="Cabrera R."/>
            <person name="Martin J."/>
            <person name="Verdu M."/>
            <person name="Deschamps P."/>
            <person name="Moreira D."/>
            <person name="Lopez-Garcia P."/>
            <person name="Mira A."/>
            <person name="Rodriguez-Valera F."/>
        </authorList>
    </citation>
    <scope>NUCLEOTIDE SEQUENCE</scope>
</reference>